<protein>
    <submittedName>
        <fullName evidence="5">Multifunctional nuclease/2',3'-cyclic-nucleotide 2'-phosphodiesterase/5'-nucleotidase/3'-nucleotidase</fullName>
    </submittedName>
</protein>
<dbReference type="PROSITE" id="PS00785">
    <property type="entry name" value="5_NUCLEOTIDASE_1"/>
    <property type="match status" value="1"/>
</dbReference>
<dbReference type="InterPro" id="IPR043744">
    <property type="entry name" value="DUF5689"/>
</dbReference>
<dbReference type="InterPro" id="IPR036691">
    <property type="entry name" value="Endo/exonu/phosph_ase_sf"/>
</dbReference>
<feature type="region of interest" description="Disordered" evidence="2">
    <location>
        <begin position="1553"/>
        <end position="1604"/>
    </location>
</feature>
<evidence type="ECO:0000313" key="6">
    <source>
        <dbReference type="Proteomes" id="UP000266177"/>
    </source>
</evidence>
<keyword evidence="1 3" id="KW-0732">Signal</keyword>
<dbReference type="InterPro" id="IPR001119">
    <property type="entry name" value="SLH_dom"/>
</dbReference>
<proteinExistence type="predicted"/>
<dbReference type="Pfam" id="PF19886">
    <property type="entry name" value="DUF6359"/>
    <property type="match status" value="1"/>
</dbReference>
<reference evidence="5 6" key="1">
    <citation type="submission" date="2018-09" db="EMBL/GenBank/DDBJ databases">
        <title>Paenibacillus SK2017-BO5.</title>
        <authorList>
            <person name="Piskunova J.V."/>
            <person name="Dubiley S.A."/>
            <person name="Severinov K.V."/>
        </authorList>
    </citation>
    <scope>NUCLEOTIDE SEQUENCE [LARGE SCALE GENOMIC DNA]</scope>
    <source>
        <strain evidence="5 6">BO5</strain>
    </source>
</reference>
<feature type="signal peptide" evidence="3">
    <location>
        <begin position="1"/>
        <end position="26"/>
    </location>
</feature>
<dbReference type="InterPro" id="IPR045939">
    <property type="entry name" value="YhcR_N"/>
</dbReference>
<dbReference type="InterPro" id="IPR004843">
    <property type="entry name" value="Calcineurin-like_PHP"/>
</dbReference>
<dbReference type="Pfam" id="PF13290">
    <property type="entry name" value="CHB_HEX_C_1"/>
    <property type="match status" value="2"/>
</dbReference>
<feature type="chain" id="PRO_5039076773" evidence="3">
    <location>
        <begin position="27"/>
        <end position="1963"/>
    </location>
</feature>
<comment type="caution">
    <text evidence="5">The sequence shown here is derived from an EMBL/GenBank/DDBJ whole genome shotgun (WGS) entry which is preliminary data.</text>
</comment>
<dbReference type="Gene3D" id="3.60.10.10">
    <property type="entry name" value="Endonuclease/exonuclease/phosphatase"/>
    <property type="match status" value="1"/>
</dbReference>
<dbReference type="PANTHER" id="PTHR42834">
    <property type="entry name" value="ENDONUCLEASE/EXONUCLEASE/PHOSPHATASE FAMILY PROTEIN (AFU_ORTHOLOGUE AFUA_3G09210)"/>
    <property type="match status" value="1"/>
</dbReference>
<dbReference type="Pfam" id="PF00395">
    <property type="entry name" value="SLH"/>
    <property type="match status" value="3"/>
</dbReference>
<dbReference type="Gene3D" id="3.60.21.10">
    <property type="match status" value="1"/>
</dbReference>
<dbReference type="InterPro" id="IPR029052">
    <property type="entry name" value="Metallo-depent_PP-like"/>
</dbReference>
<dbReference type="Pfam" id="PF00149">
    <property type="entry name" value="Metallophos"/>
    <property type="match status" value="1"/>
</dbReference>
<dbReference type="GO" id="GO:0009166">
    <property type="term" value="P:nucleotide catabolic process"/>
    <property type="evidence" value="ECO:0007669"/>
    <property type="project" value="InterPro"/>
</dbReference>
<dbReference type="PROSITE" id="PS51272">
    <property type="entry name" value="SLH"/>
    <property type="match status" value="3"/>
</dbReference>
<evidence type="ECO:0000256" key="1">
    <source>
        <dbReference type="ARBA" id="ARBA00022729"/>
    </source>
</evidence>
<feature type="compositionally biased region" description="Low complexity" evidence="2">
    <location>
        <begin position="1575"/>
        <end position="1588"/>
    </location>
</feature>
<dbReference type="Gene3D" id="3.90.780.10">
    <property type="entry name" value="5'-Nucleotidase, C-terminal domain"/>
    <property type="match status" value="1"/>
</dbReference>
<dbReference type="InterPro" id="IPR059177">
    <property type="entry name" value="GH29D-like_dom"/>
</dbReference>
<accession>A0A3A3GQN8</accession>
<dbReference type="InterPro" id="IPR008334">
    <property type="entry name" value="5'-Nucleotdase_C"/>
</dbReference>
<dbReference type="Proteomes" id="UP000266177">
    <property type="component" value="Unassembled WGS sequence"/>
</dbReference>
<dbReference type="InterPro" id="IPR006146">
    <property type="entry name" value="5'-Nucleotdase_CS"/>
</dbReference>
<evidence type="ECO:0000256" key="3">
    <source>
        <dbReference type="SAM" id="SignalP"/>
    </source>
</evidence>
<gene>
    <name evidence="5" type="ORF">DQX05_02345</name>
</gene>
<dbReference type="OrthoDB" id="9801679at2"/>
<dbReference type="EMBL" id="QYZD01000001">
    <property type="protein sequence ID" value="RJG26881.1"/>
    <property type="molecule type" value="Genomic_DNA"/>
</dbReference>
<feature type="domain" description="SLH" evidence="4">
    <location>
        <begin position="1847"/>
        <end position="1905"/>
    </location>
</feature>
<dbReference type="SUPFAM" id="SSF56300">
    <property type="entry name" value="Metallo-dependent phosphatases"/>
    <property type="match status" value="1"/>
</dbReference>
<dbReference type="GO" id="GO:0016788">
    <property type="term" value="F:hydrolase activity, acting on ester bonds"/>
    <property type="evidence" value="ECO:0007669"/>
    <property type="project" value="InterPro"/>
</dbReference>
<sequence length="1963" mass="211078">MVHRIWTKSISIIIAAVLLLSSMAPAGWIAGTAAAAETAEDKTLFVQIASPFRQQFGLQSNPGMFGSKLRVTGTLAEYFKPHRGITSPSSMEKVNVTPPDQAASVTAAPPSGAVPTGTRVSLSSPTVTASVYYNLNGSSDKFEFVPYTEPIEITGPTTIKAYAKRDGLKDSDISEFTYSVVTVSSIAEARGRNAGDAALVQGVVTYREDTGSGFSNLYIQDDTAGIVVRGQNITAEQGDKIEVQGKLELYSGLLQLNKEPGGSLRIVEPALPLPAAKPITSADFAQNAGKLYEGQLVEVAAAAIDRSSGSTYYATDKLGTGIVIYAKNVPAAFAVNRTYERITGVLSYHSSYGYQLIPRAYADVVETELSVTASLPSGNVAKGSEIALSTPASGGVIYFTLDGTEPTQASARYEAPIAIIEDTAVKAIVVKDGTASAVYTFTYKVLKDTGHLLIHDIQGEGHRSPYADQAVTGVEGTVTFKRDKSNFYIQESNPDRYSKDGRASDAILVYHKDSPVKVGDQVEVSGVVKEYKEKTYSSNPVDLTTTEIAASSVDIISHDQDLPPPVVLGKDRVIPPSIITDGYQLTDTYYDPERNALDLYESLEGMRVMIENPDIIGPYKYEIPVSVRQEGNHPVVSPAGGLVLTEDSLNPQRVLVSLDYVTPKPNPAVKTGDRFTEPITGVIAYSFSNYKLLPERLPKVESGKGEPAVTSIVTDSEKLTIDSFNVENYWNDPSAKGKEKTRKIGDVIVRNLKSPDIIGLMEVQDNNGETDNGVVDASRNYEAIIGAIQAAGGPVYQYTDVNPEDKMDGGAPGGNIRVGFLYNPERVTLAGSQQNGKGDAKTAVRYGTDGLSFNPGRIEPANEAFNGSRKPLAAEFLFRGERVLVIANHFNSKGGDHAPYGGIQPPQRSSEVQRAKQAALVHGFVSEVLTHNPQTNVVLIGDLNDFQFSDTLRIVAGNELNNLVDGLPEAERYSYIYEGNSQTLDHILVDNKLAKRAKLDIVHINADFMEAHGRISDHDPLLVQLQFGKPDDDDFQLRLLHTNDTHAHLDGVPRRITAIKEARADADHSLLLDAGDVFSGTLYFNKYEGMADLDFMNLIGYDAMTFGNHEFDAGPAKLTNFIKQAKFPFVSANIDFDKEPELQGLFHHEIGHPGAEASIYPAIILDVDGEKVGVFGLTTEDTAFLASPGEHIAFRNYVESARATVAMLREEGIDKIIALTHLGYEVDRALAESVEGIDIIIGGHSHTKLTEPVVIERGSGERTLIVQTGEYGRYLGELDVTFDHSGALTEWNGKLTDIDAKDAAGQYVLADDAEAAAKLAEYAGPLEEFKKQVIGKTKVFLDGERGSVRKQETNLGNLIADSMRAKVQRLLNETDIKGYVTIQNGGGIRASIQAGDITLGDLLTVMPFGNNLSAVKMTGEEIIAALENGVSGVETGQGRFPQVSGMRFYYDSTKRGETIDAVTGEVTQTGERIVKVQVKNDGGTYADIDPQGYYIVATNSFMADGGDFYRSMKQAKNDGRFYELNIVDYEVFIEHLDRVGIINAGVEGRITDLKGGKLPEEPGSNPNPDPGTGSGSSSDSGSTPSSKPSPKPEDKPGTVTATPEKLVADGQGTIVFEMPAGTNEVKFPSNTYGLLLQNKLEVKSDHISLEIPSELMKQLINKWTDSEKQGSVISLKLAPLAKEKANDMIAKAGRASGMKVRLSGDIYDLGLMITLANGTGEKLTSFDQPVTLRLTANSGINPRWAGIYSISDSGAAVQAEGDYARAEMAALIRQFGTYAVLEMTKPFADLPSGHWAYGVIQELALKQIISGTSATKFDPARAITRAEFTALLAQALQLAGTDGNVFADVEAAAWYAAPVAAAHEAGIVSGKGANRFDPVSAVTREEMAIMLVKAYEVKTGKRLAANGKGTFSDADRISRWAAGHVNAAAGLGLMKGRATGRFVPGAAANRAEAAQAIYNLLFD</sequence>
<evidence type="ECO:0000259" key="4">
    <source>
        <dbReference type="PROSITE" id="PS51272"/>
    </source>
</evidence>
<dbReference type="Pfam" id="PF18942">
    <property type="entry name" value="DUF5689"/>
    <property type="match status" value="1"/>
</dbReference>
<dbReference type="GO" id="GO:0000166">
    <property type="term" value="F:nucleotide binding"/>
    <property type="evidence" value="ECO:0007669"/>
    <property type="project" value="InterPro"/>
</dbReference>
<dbReference type="InterPro" id="IPR006179">
    <property type="entry name" value="5_nucleotidase/apyrase"/>
</dbReference>
<dbReference type="CDD" id="cd04486">
    <property type="entry name" value="YhcR_OBF_like"/>
    <property type="match status" value="1"/>
</dbReference>
<dbReference type="RefSeq" id="WP_119790513.1">
    <property type="nucleotide sequence ID" value="NZ_QYZD01000001.1"/>
</dbReference>
<dbReference type="Pfam" id="PF03372">
    <property type="entry name" value="Exo_endo_phos"/>
    <property type="match status" value="1"/>
</dbReference>
<dbReference type="CDD" id="cd07409">
    <property type="entry name" value="MPP_CD73_N"/>
    <property type="match status" value="1"/>
</dbReference>
<dbReference type="SUPFAM" id="SSF56219">
    <property type="entry name" value="DNase I-like"/>
    <property type="match status" value="1"/>
</dbReference>
<feature type="domain" description="SLH" evidence="4">
    <location>
        <begin position="1908"/>
        <end position="1963"/>
    </location>
</feature>
<evidence type="ECO:0000313" key="5">
    <source>
        <dbReference type="EMBL" id="RJG26881.1"/>
    </source>
</evidence>
<dbReference type="PRINTS" id="PR01607">
    <property type="entry name" value="APYRASEFAMLY"/>
</dbReference>
<dbReference type="SUPFAM" id="SSF55816">
    <property type="entry name" value="5'-nucleotidase (syn. UDP-sugar hydrolase), C-terminal domain"/>
    <property type="match status" value="1"/>
</dbReference>
<dbReference type="PANTHER" id="PTHR42834:SF1">
    <property type="entry name" value="ENDONUCLEASE_EXONUCLEASE_PHOSPHATASE FAMILY PROTEIN (AFU_ORTHOLOGUE AFUA_3G09210)"/>
    <property type="match status" value="1"/>
</dbReference>
<dbReference type="InterPro" id="IPR005135">
    <property type="entry name" value="Endo/exonuclease/phosphatase"/>
</dbReference>
<dbReference type="Pfam" id="PF02872">
    <property type="entry name" value="5_nucleotid_C"/>
    <property type="match status" value="1"/>
</dbReference>
<feature type="domain" description="SLH" evidence="4">
    <location>
        <begin position="1783"/>
        <end position="1846"/>
    </location>
</feature>
<dbReference type="GO" id="GO:0046872">
    <property type="term" value="F:metal ion binding"/>
    <property type="evidence" value="ECO:0007669"/>
    <property type="project" value="InterPro"/>
</dbReference>
<organism evidence="5 6">
    <name type="scientific">Paenibacillus thiaminolyticus</name>
    <name type="common">Bacillus thiaminolyticus</name>
    <dbReference type="NCBI Taxonomy" id="49283"/>
    <lineage>
        <taxon>Bacteria</taxon>
        <taxon>Bacillati</taxon>
        <taxon>Bacillota</taxon>
        <taxon>Bacilli</taxon>
        <taxon>Bacillales</taxon>
        <taxon>Paenibacillaceae</taxon>
        <taxon>Paenibacillus</taxon>
    </lineage>
</organism>
<evidence type="ECO:0000256" key="2">
    <source>
        <dbReference type="SAM" id="MobiDB-lite"/>
    </source>
</evidence>
<dbReference type="InterPro" id="IPR036907">
    <property type="entry name" value="5'-Nucleotdase_C_sf"/>
</dbReference>
<name>A0A3A3GQN8_PANTH</name>